<name>A0A5C8HNX5_9MICO</name>
<evidence type="ECO:0000313" key="3">
    <source>
        <dbReference type="EMBL" id="TXK04043.1"/>
    </source>
</evidence>
<dbReference type="OrthoDB" id="8627412at2"/>
<feature type="signal peptide" evidence="2">
    <location>
        <begin position="1"/>
        <end position="25"/>
    </location>
</feature>
<dbReference type="EMBL" id="VRSW01000003">
    <property type="protein sequence ID" value="TXK04043.1"/>
    <property type="molecule type" value="Genomic_DNA"/>
</dbReference>
<dbReference type="PANTHER" id="PTHR42928:SF5">
    <property type="entry name" value="BLR1237 PROTEIN"/>
    <property type="match status" value="1"/>
</dbReference>
<reference evidence="3 4" key="1">
    <citation type="submission" date="2019-08" db="EMBL/GenBank/DDBJ databases">
        <authorList>
            <person name="Dong K."/>
        </authorList>
    </citation>
    <scope>NUCLEOTIDE SEQUENCE [LARGE SCALE GENOMIC DNA]</scope>
    <source>
        <strain evidence="3 4">M4-8</strain>
    </source>
</reference>
<dbReference type="Gene3D" id="3.40.190.150">
    <property type="entry name" value="Bordetella uptake gene, domain 1"/>
    <property type="match status" value="1"/>
</dbReference>
<comment type="similarity">
    <text evidence="1">Belongs to the UPF0065 (bug) family.</text>
</comment>
<dbReference type="PIRSF" id="PIRSF017082">
    <property type="entry name" value="YflP"/>
    <property type="match status" value="1"/>
</dbReference>
<dbReference type="PANTHER" id="PTHR42928">
    <property type="entry name" value="TRICARBOXYLATE-BINDING PROTEIN"/>
    <property type="match status" value="1"/>
</dbReference>
<dbReference type="SUPFAM" id="SSF53850">
    <property type="entry name" value="Periplasmic binding protein-like II"/>
    <property type="match status" value="1"/>
</dbReference>
<dbReference type="Gene3D" id="3.40.190.10">
    <property type="entry name" value="Periplasmic binding protein-like II"/>
    <property type="match status" value="1"/>
</dbReference>
<proteinExistence type="inferred from homology"/>
<gene>
    <name evidence="3" type="ORF">FVP60_09735</name>
</gene>
<dbReference type="PROSITE" id="PS51257">
    <property type="entry name" value="PROKAR_LIPOPROTEIN"/>
    <property type="match status" value="1"/>
</dbReference>
<protein>
    <submittedName>
        <fullName evidence="3">Tripartite tricarboxylate transporter substrate binding protein</fullName>
    </submittedName>
</protein>
<accession>A0A5C8HNX5</accession>
<dbReference type="Pfam" id="PF03401">
    <property type="entry name" value="TctC"/>
    <property type="match status" value="1"/>
</dbReference>
<comment type="caution">
    <text evidence="3">The sequence shown here is derived from an EMBL/GenBank/DDBJ whole genome shotgun (WGS) entry which is preliminary data.</text>
</comment>
<evidence type="ECO:0000256" key="1">
    <source>
        <dbReference type="ARBA" id="ARBA00006987"/>
    </source>
</evidence>
<evidence type="ECO:0000313" key="4">
    <source>
        <dbReference type="Proteomes" id="UP000321196"/>
    </source>
</evidence>
<evidence type="ECO:0000256" key="2">
    <source>
        <dbReference type="SAM" id="SignalP"/>
    </source>
</evidence>
<organism evidence="3 4">
    <name type="scientific">Microbacterium mitrae</name>
    <dbReference type="NCBI Taxonomy" id="664640"/>
    <lineage>
        <taxon>Bacteria</taxon>
        <taxon>Bacillati</taxon>
        <taxon>Actinomycetota</taxon>
        <taxon>Actinomycetes</taxon>
        <taxon>Micrococcales</taxon>
        <taxon>Microbacteriaceae</taxon>
        <taxon>Microbacterium</taxon>
    </lineage>
</organism>
<keyword evidence="4" id="KW-1185">Reference proteome</keyword>
<dbReference type="CDD" id="cd07012">
    <property type="entry name" value="PBP2_Bug_TTT"/>
    <property type="match status" value="1"/>
</dbReference>
<keyword evidence="2" id="KW-0732">Signal</keyword>
<dbReference type="Proteomes" id="UP000321196">
    <property type="component" value="Unassembled WGS sequence"/>
</dbReference>
<feature type="chain" id="PRO_5023139652" evidence="2">
    <location>
        <begin position="26"/>
        <end position="334"/>
    </location>
</feature>
<dbReference type="AlphaFoldDB" id="A0A5C8HNX5"/>
<sequence length="334" mass="34154">MPLSRITRAAIGLAAVALTATALSACTKVEDTAPPAETGEAEATTAPETTFPEKDIRLIIQANPGGGSDLSSRALATELESILGVSVIPENMPGAAGALAMEYVGSQPADGYTIGFAPVEIAMLNTTQGANVLPENYDLLGQIMLAPGVISVAANSDIQTLEDLVEKGKSGSISVANSGAGSIWEAATLALADTTGAQLAPVAYEGGAPAVAAAASGEAGAAVSGLGEALAQEGAVRILAVMYSERHPDLPDVPTVEEAIGEDLEFAGWGGIYAPAGLPEDVKAVLESAIAEAVESDTYQEFQKNAKNLVVYRDSAEFTEFVDEQFILFKDLLG</sequence>
<dbReference type="InterPro" id="IPR042100">
    <property type="entry name" value="Bug_dom1"/>
</dbReference>
<dbReference type="RefSeq" id="WP_147826099.1">
    <property type="nucleotide sequence ID" value="NZ_BAAARG010000003.1"/>
</dbReference>
<dbReference type="InterPro" id="IPR005064">
    <property type="entry name" value="BUG"/>
</dbReference>